<dbReference type="InterPro" id="IPR036188">
    <property type="entry name" value="FAD/NAD-bd_sf"/>
</dbReference>
<dbReference type="Gene3D" id="3.50.50.60">
    <property type="entry name" value="FAD/NAD(P)-binding domain"/>
    <property type="match status" value="1"/>
</dbReference>
<dbReference type="GO" id="GO:0046168">
    <property type="term" value="P:glycerol-3-phosphate catabolic process"/>
    <property type="evidence" value="ECO:0007669"/>
    <property type="project" value="TreeGrafter"/>
</dbReference>
<accession>A0A6J6CNU6</accession>
<dbReference type="Gene3D" id="3.30.9.10">
    <property type="entry name" value="D-Amino Acid Oxidase, subunit A, domain 2"/>
    <property type="match status" value="1"/>
</dbReference>
<keyword evidence="3" id="KW-0285">Flavoprotein</keyword>
<evidence type="ECO:0000256" key="4">
    <source>
        <dbReference type="ARBA" id="ARBA00022798"/>
    </source>
</evidence>
<sequence length="555" mass="60565">MSTSHAFHRATSLQQLAQDDFDVVVIGGGITGAGAVLDAASRGLKVALVERDDFASGTSSKSSKLVHGGLRYLQQGDVRLVYQALRERKRLRRNAPHLVKVLPFMIPILTKDGVVSKKIARALGSAMWMYDITGGWRIGKIHRRLSAKKAFAHLPTMPREKLASAYLYFDAEADDARLVVAVLQTAAERGAVIANRCSVSSIDSTSTTSHTLTVVDTLTGQPFTVRTRSIINATGVWADDIRALDEKVHPDTIRPAKGVHLTVPWEKVRNDIAVVIPVPRDRRSLFVVPWIPNGDGTYRFTYIGTTDTDYTGPVNDPQCTKDDIDYVLAALNASITTGVTTDDVTGVWSGLRPLVKSDAATTGRTADLSRRHKVVASAQGIVTVTGGKLTTYREMAEDAVDEVCRLLNVEKSSKTKTLSLHGARHSRPSSHPQDAHLHSRFGNQSSVLKKMMEQDPSLAKELVPGLPYLRCEAVYAVTHEMAVSVDDVLTRRTRARLLDRRACVAVVRDVASLIGPHLGWDDATKEASIAQFMDECAREDAAAMVTEAEFIASHS</sequence>
<reference evidence="10" key="1">
    <citation type="submission" date="2020-05" db="EMBL/GenBank/DDBJ databases">
        <authorList>
            <person name="Chiriac C."/>
            <person name="Salcher M."/>
            <person name="Ghai R."/>
            <person name="Kavagutti S V."/>
        </authorList>
    </citation>
    <scope>NUCLEOTIDE SEQUENCE</scope>
</reference>
<feature type="domain" description="Alpha-glycerophosphate oxidase C-terminal" evidence="9">
    <location>
        <begin position="414"/>
        <end position="525"/>
    </location>
</feature>
<dbReference type="PANTHER" id="PTHR11985">
    <property type="entry name" value="GLYCEROL-3-PHOSPHATE DEHYDROGENASE"/>
    <property type="match status" value="1"/>
</dbReference>
<evidence type="ECO:0000313" key="10">
    <source>
        <dbReference type="EMBL" id="CAB4552824.1"/>
    </source>
</evidence>
<dbReference type="EMBL" id="CAEZTC010000022">
    <property type="protein sequence ID" value="CAB4552824.1"/>
    <property type="molecule type" value="Genomic_DNA"/>
</dbReference>
<dbReference type="InterPro" id="IPR031656">
    <property type="entry name" value="DAO_C"/>
</dbReference>
<evidence type="ECO:0000256" key="1">
    <source>
        <dbReference type="ARBA" id="ARBA00001974"/>
    </source>
</evidence>
<dbReference type="Pfam" id="PF16901">
    <property type="entry name" value="DAO_C"/>
    <property type="match status" value="1"/>
</dbReference>
<dbReference type="PROSITE" id="PS00978">
    <property type="entry name" value="FAD_G3PDH_2"/>
    <property type="match status" value="1"/>
</dbReference>
<dbReference type="GO" id="GO:0004368">
    <property type="term" value="F:glycerol-3-phosphate dehydrogenase (quinone) activity"/>
    <property type="evidence" value="ECO:0007669"/>
    <property type="project" value="InterPro"/>
</dbReference>
<evidence type="ECO:0000256" key="7">
    <source>
        <dbReference type="SAM" id="MobiDB-lite"/>
    </source>
</evidence>
<dbReference type="Pfam" id="PF01266">
    <property type="entry name" value="DAO"/>
    <property type="match status" value="1"/>
</dbReference>
<organism evidence="10">
    <name type="scientific">freshwater metagenome</name>
    <dbReference type="NCBI Taxonomy" id="449393"/>
    <lineage>
        <taxon>unclassified sequences</taxon>
        <taxon>metagenomes</taxon>
        <taxon>ecological metagenomes</taxon>
    </lineage>
</organism>
<feature type="region of interest" description="Disordered" evidence="7">
    <location>
        <begin position="417"/>
        <end position="438"/>
    </location>
</feature>
<keyword evidence="5" id="KW-0274">FAD</keyword>
<evidence type="ECO:0000259" key="9">
    <source>
        <dbReference type="Pfam" id="PF16901"/>
    </source>
</evidence>
<dbReference type="InterPro" id="IPR006076">
    <property type="entry name" value="FAD-dep_OxRdtase"/>
</dbReference>
<name>A0A6J6CNU6_9ZZZZ</name>
<dbReference type="GO" id="GO:0006071">
    <property type="term" value="P:glycerol metabolic process"/>
    <property type="evidence" value="ECO:0007669"/>
    <property type="project" value="UniProtKB-KW"/>
</dbReference>
<dbReference type="InterPro" id="IPR038299">
    <property type="entry name" value="DAO_C_sf"/>
</dbReference>
<dbReference type="AlphaFoldDB" id="A0A6J6CNU6"/>
<evidence type="ECO:0000256" key="5">
    <source>
        <dbReference type="ARBA" id="ARBA00022827"/>
    </source>
</evidence>
<dbReference type="SUPFAM" id="SSF51905">
    <property type="entry name" value="FAD/NAD(P)-binding domain"/>
    <property type="match status" value="1"/>
</dbReference>
<evidence type="ECO:0000256" key="3">
    <source>
        <dbReference type="ARBA" id="ARBA00022630"/>
    </source>
</evidence>
<evidence type="ECO:0000256" key="2">
    <source>
        <dbReference type="ARBA" id="ARBA00007330"/>
    </source>
</evidence>
<feature type="domain" description="FAD dependent oxidoreductase" evidence="8">
    <location>
        <begin position="22"/>
        <end position="393"/>
    </location>
</feature>
<dbReference type="SUPFAM" id="SSF54373">
    <property type="entry name" value="FAD-linked reductases, C-terminal domain"/>
    <property type="match status" value="1"/>
</dbReference>
<evidence type="ECO:0000256" key="6">
    <source>
        <dbReference type="ARBA" id="ARBA00023002"/>
    </source>
</evidence>
<comment type="similarity">
    <text evidence="2">Belongs to the FAD-dependent glycerol-3-phosphate dehydrogenase family.</text>
</comment>
<dbReference type="PRINTS" id="PR01001">
    <property type="entry name" value="FADG3PDH"/>
</dbReference>
<evidence type="ECO:0000259" key="8">
    <source>
        <dbReference type="Pfam" id="PF01266"/>
    </source>
</evidence>
<dbReference type="Gene3D" id="1.10.8.870">
    <property type="entry name" value="Alpha-glycerophosphate oxidase, cap domain"/>
    <property type="match status" value="1"/>
</dbReference>
<dbReference type="PANTHER" id="PTHR11985:SF35">
    <property type="entry name" value="ANAEROBIC GLYCEROL-3-PHOSPHATE DEHYDROGENASE SUBUNIT A"/>
    <property type="match status" value="1"/>
</dbReference>
<protein>
    <submittedName>
        <fullName evidence="10">Unannotated protein</fullName>
    </submittedName>
</protein>
<comment type="cofactor">
    <cofactor evidence="1">
        <name>FAD</name>
        <dbReference type="ChEBI" id="CHEBI:57692"/>
    </cofactor>
</comment>
<keyword evidence="4" id="KW-0319">Glycerol metabolism</keyword>
<gene>
    <name evidence="10" type="ORF">UFOPK1572_00296</name>
</gene>
<dbReference type="InterPro" id="IPR000447">
    <property type="entry name" value="G3P_DH_FAD-dep"/>
</dbReference>
<keyword evidence="6" id="KW-0560">Oxidoreductase</keyword>
<proteinExistence type="inferred from homology"/>